<gene>
    <name evidence="2" type="ORF">PDESU_03362</name>
</gene>
<evidence type="ECO:0000313" key="2">
    <source>
        <dbReference type="EMBL" id="VGO14793.1"/>
    </source>
</evidence>
<dbReference type="EMBL" id="CAAHFG010000002">
    <property type="protein sequence ID" value="VGO14793.1"/>
    <property type="molecule type" value="Genomic_DNA"/>
</dbReference>
<sequence>MKKILATIIIALCATSFAGTVGKPTEHLALPEVSGGHLVCIWDQTAGAWIGGFESYDHSGTYNFAVPEWGRWYWIGLWDEAKGEYVYSKWIGHFLTD</sequence>
<keyword evidence="3" id="KW-1185">Reference proteome</keyword>
<protein>
    <submittedName>
        <fullName evidence="2">Uncharacterized protein</fullName>
    </submittedName>
</protein>
<organism evidence="2 3">
    <name type="scientific">Pontiella desulfatans</name>
    <dbReference type="NCBI Taxonomy" id="2750659"/>
    <lineage>
        <taxon>Bacteria</taxon>
        <taxon>Pseudomonadati</taxon>
        <taxon>Kiritimatiellota</taxon>
        <taxon>Kiritimatiellia</taxon>
        <taxon>Kiritimatiellales</taxon>
        <taxon>Pontiellaceae</taxon>
        <taxon>Pontiella</taxon>
    </lineage>
</organism>
<accession>A0A6C2U4I2</accession>
<proteinExistence type="predicted"/>
<feature type="chain" id="PRO_5025329018" evidence="1">
    <location>
        <begin position="19"/>
        <end position="97"/>
    </location>
</feature>
<keyword evidence="1" id="KW-0732">Signal</keyword>
<reference evidence="2 3" key="1">
    <citation type="submission" date="2019-04" db="EMBL/GenBank/DDBJ databases">
        <authorList>
            <person name="Van Vliet M D."/>
        </authorList>
    </citation>
    <scope>NUCLEOTIDE SEQUENCE [LARGE SCALE GENOMIC DNA]</scope>
    <source>
        <strain evidence="2 3">F1</strain>
    </source>
</reference>
<evidence type="ECO:0000313" key="3">
    <source>
        <dbReference type="Proteomes" id="UP000366872"/>
    </source>
</evidence>
<dbReference type="Proteomes" id="UP000366872">
    <property type="component" value="Unassembled WGS sequence"/>
</dbReference>
<feature type="signal peptide" evidence="1">
    <location>
        <begin position="1"/>
        <end position="18"/>
    </location>
</feature>
<dbReference type="RefSeq" id="WP_136080419.1">
    <property type="nucleotide sequence ID" value="NZ_CAAHFG010000002.1"/>
</dbReference>
<evidence type="ECO:0000256" key="1">
    <source>
        <dbReference type="SAM" id="SignalP"/>
    </source>
</evidence>
<name>A0A6C2U4I2_PONDE</name>
<dbReference type="AlphaFoldDB" id="A0A6C2U4I2"/>